<evidence type="ECO:0000256" key="3">
    <source>
        <dbReference type="ARBA" id="ARBA00022989"/>
    </source>
</evidence>
<dbReference type="Pfam" id="PF00230">
    <property type="entry name" value="MIP"/>
    <property type="match status" value="1"/>
</dbReference>
<gene>
    <name evidence="6" type="ORF">Ssi02_69910</name>
</gene>
<dbReference type="InterPro" id="IPR000425">
    <property type="entry name" value="MIP"/>
</dbReference>
<dbReference type="Proteomes" id="UP000606172">
    <property type="component" value="Unassembled WGS sequence"/>
</dbReference>
<keyword evidence="4" id="KW-0472">Membrane</keyword>
<dbReference type="GO" id="GO:0015267">
    <property type="term" value="F:channel activity"/>
    <property type="evidence" value="ECO:0007669"/>
    <property type="project" value="InterPro"/>
</dbReference>
<keyword evidence="2" id="KW-0812">Transmembrane</keyword>
<dbReference type="SUPFAM" id="SSF81338">
    <property type="entry name" value="Aquaporin-like"/>
    <property type="match status" value="1"/>
</dbReference>
<protein>
    <recommendedName>
        <fullName evidence="8">Aquaporin Z</fullName>
    </recommendedName>
</protein>
<sequence length="79" mass="8198">MVMAYAGGHVSGAHYNPAATLAELLRRRIGVGGAVVYWVAQVADFVGGAAAFLALNPGDRAPQEKPAAREHSRPESTPA</sequence>
<dbReference type="GO" id="GO:0016020">
    <property type="term" value="C:membrane"/>
    <property type="evidence" value="ECO:0007669"/>
    <property type="project" value="UniProtKB-SubCell"/>
</dbReference>
<feature type="region of interest" description="Disordered" evidence="5">
    <location>
        <begin position="58"/>
        <end position="79"/>
    </location>
</feature>
<organism evidence="6 7">
    <name type="scientific">Sinosporangium siamense</name>
    <dbReference type="NCBI Taxonomy" id="1367973"/>
    <lineage>
        <taxon>Bacteria</taxon>
        <taxon>Bacillati</taxon>
        <taxon>Actinomycetota</taxon>
        <taxon>Actinomycetes</taxon>
        <taxon>Streptosporangiales</taxon>
        <taxon>Streptosporangiaceae</taxon>
        <taxon>Sinosporangium</taxon>
    </lineage>
</organism>
<keyword evidence="7" id="KW-1185">Reference proteome</keyword>
<name>A0A919RN02_9ACTN</name>
<proteinExistence type="predicted"/>
<reference evidence="6" key="1">
    <citation type="submission" date="2021-01" db="EMBL/GenBank/DDBJ databases">
        <title>Whole genome shotgun sequence of Sinosporangium siamense NBRC 109515.</title>
        <authorList>
            <person name="Komaki H."/>
            <person name="Tamura T."/>
        </authorList>
    </citation>
    <scope>NUCLEOTIDE SEQUENCE</scope>
    <source>
        <strain evidence="6">NBRC 109515</strain>
    </source>
</reference>
<dbReference type="InterPro" id="IPR023271">
    <property type="entry name" value="Aquaporin-like"/>
</dbReference>
<dbReference type="Gene3D" id="1.20.1080.10">
    <property type="entry name" value="Glycerol uptake facilitator protein"/>
    <property type="match status" value="1"/>
</dbReference>
<comment type="subcellular location">
    <subcellularLocation>
        <location evidence="1">Membrane</location>
        <topology evidence="1">Multi-pass membrane protein</topology>
    </subcellularLocation>
</comment>
<evidence type="ECO:0008006" key="8">
    <source>
        <dbReference type="Google" id="ProtNLM"/>
    </source>
</evidence>
<evidence type="ECO:0000256" key="4">
    <source>
        <dbReference type="ARBA" id="ARBA00023136"/>
    </source>
</evidence>
<keyword evidence="3" id="KW-1133">Transmembrane helix</keyword>
<comment type="caution">
    <text evidence="6">The sequence shown here is derived from an EMBL/GenBank/DDBJ whole genome shotgun (WGS) entry which is preliminary data.</text>
</comment>
<evidence type="ECO:0000313" key="6">
    <source>
        <dbReference type="EMBL" id="GII96760.1"/>
    </source>
</evidence>
<evidence type="ECO:0000256" key="5">
    <source>
        <dbReference type="SAM" id="MobiDB-lite"/>
    </source>
</evidence>
<feature type="compositionally biased region" description="Basic and acidic residues" evidence="5">
    <location>
        <begin position="61"/>
        <end position="79"/>
    </location>
</feature>
<accession>A0A919RN02</accession>
<evidence type="ECO:0000313" key="7">
    <source>
        <dbReference type="Proteomes" id="UP000606172"/>
    </source>
</evidence>
<evidence type="ECO:0000256" key="1">
    <source>
        <dbReference type="ARBA" id="ARBA00004141"/>
    </source>
</evidence>
<dbReference type="AlphaFoldDB" id="A0A919RN02"/>
<evidence type="ECO:0000256" key="2">
    <source>
        <dbReference type="ARBA" id="ARBA00022692"/>
    </source>
</evidence>
<dbReference type="EMBL" id="BOOW01000049">
    <property type="protein sequence ID" value="GII96760.1"/>
    <property type="molecule type" value="Genomic_DNA"/>
</dbReference>